<evidence type="ECO:0000313" key="3">
    <source>
        <dbReference type="Proteomes" id="UP000295741"/>
    </source>
</evidence>
<dbReference type="InterPro" id="IPR025250">
    <property type="entry name" value="DUF4199"/>
</dbReference>
<proteinExistence type="predicted"/>
<dbReference type="EMBL" id="SNWP01000010">
    <property type="protein sequence ID" value="TDO28007.1"/>
    <property type="molecule type" value="Genomic_DNA"/>
</dbReference>
<feature type="transmembrane region" description="Helical" evidence="1">
    <location>
        <begin position="38"/>
        <end position="58"/>
    </location>
</feature>
<dbReference type="Pfam" id="PF13858">
    <property type="entry name" value="DUF4199"/>
    <property type="match status" value="1"/>
</dbReference>
<protein>
    <submittedName>
        <fullName evidence="2">Uncharacterized protein DUF4199</fullName>
    </submittedName>
</protein>
<feature type="transmembrane region" description="Helical" evidence="1">
    <location>
        <begin position="146"/>
        <end position="167"/>
    </location>
</feature>
<reference evidence="2 3" key="1">
    <citation type="submission" date="2019-03" db="EMBL/GenBank/DDBJ databases">
        <title>Genomic Encyclopedia of Archaeal and Bacterial Type Strains, Phase II (KMG-II): from individual species to whole genera.</title>
        <authorList>
            <person name="Goeker M."/>
        </authorList>
    </citation>
    <scope>NUCLEOTIDE SEQUENCE [LARGE SCALE GENOMIC DNA]</scope>
    <source>
        <strain evidence="2 3">DSM 28323</strain>
    </source>
</reference>
<feature type="transmembrane region" description="Helical" evidence="1">
    <location>
        <begin position="70"/>
        <end position="93"/>
    </location>
</feature>
<evidence type="ECO:0000256" key="1">
    <source>
        <dbReference type="SAM" id="Phobius"/>
    </source>
</evidence>
<name>A0A4R6IZR8_9BACT</name>
<dbReference type="AlphaFoldDB" id="A0A4R6IZR8"/>
<keyword evidence="3" id="KW-1185">Reference proteome</keyword>
<comment type="caution">
    <text evidence="2">The sequence shown here is derived from an EMBL/GenBank/DDBJ whole genome shotgun (WGS) entry which is preliminary data.</text>
</comment>
<keyword evidence="1" id="KW-0812">Transmembrane</keyword>
<organism evidence="2 3">
    <name type="scientific">Sediminibacterium goheungense</name>
    <dbReference type="NCBI Taxonomy" id="1086393"/>
    <lineage>
        <taxon>Bacteria</taxon>
        <taxon>Pseudomonadati</taxon>
        <taxon>Bacteroidota</taxon>
        <taxon>Chitinophagia</taxon>
        <taxon>Chitinophagales</taxon>
        <taxon>Chitinophagaceae</taxon>
        <taxon>Sediminibacterium</taxon>
    </lineage>
</organism>
<gene>
    <name evidence="2" type="ORF">BC659_0064</name>
</gene>
<dbReference type="Proteomes" id="UP000295741">
    <property type="component" value="Unassembled WGS sequence"/>
</dbReference>
<keyword evidence="1" id="KW-1133">Transmembrane helix</keyword>
<sequence>MKKVVLINGIIGGLIVSTLMVLSTLYFKSTGDFENGMIYGYASMILAFIFIFVGVKTFRDKYNNGLISFGKAFTIGILIALIASTFYVVTWLIEYFYVFTDFAEKYAAETLAKAKAAGATEAELAKQTAEMARFNKMYKNPFFNALITYMEILPVGLVVSLISAFFLKKK</sequence>
<dbReference type="RefSeq" id="WP_133472576.1">
    <property type="nucleotide sequence ID" value="NZ_SNWP01000010.1"/>
</dbReference>
<accession>A0A4R6IZR8</accession>
<keyword evidence="1" id="KW-0472">Membrane</keyword>
<dbReference type="OrthoDB" id="6384283at2"/>
<evidence type="ECO:0000313" key="2">
    <source>
        <dbReference type="EMBL" id="TDO28007.1"/>
    </source>
</evidence>
<feature type="transmembrane region" description="Helical" evidence="1">
    <location>
        <begin position="5"/>
        <end position="26"/>
    </location>
</feature>